<comment type="caution">
    <text evidence="2">The sequence shown here is derived from an EMBL/GenBank/DDBJ whole genome shotgun (WGS) entry which is preliminary data.</text>
</comment>
<feature type="signal peptide" evidence="1">
    <location>
        <begin position="1"/>
        <end position="25"/>
    </location>
</feature>
<gene>
    <name evidence="2" type="ORF">DDT42_01741</name>
</gene>
<evidence type="ECO:0000313" key="2">
    <source>
        <dbReference type="EMBL" id="MBT9145864.1"/>
    </source>
</evidence>
<dbReference type="AlphaFoldDB" id="A0A9E2BIP8"/>
<protein>
    <submittedName>
        <fullName evidence="2">Uncharacterized protein</fullName>
    </submittedName>
</protein>
<proteinExistence type="predicted"/>
<accession>A0A9E2BIP8</accession>
<reference evidence="2 3" key="1">
    <citation type="journal article" date="2021" name="bioRxiv">
        <title>Unique metabolic strategies in Hadean analogues reveal hints for primordial physiology.</title>
        <authorList>
            <person name="Nobu M.K."/>
            <person name="Nakai R."/>
            <person name="Tamazawa S."/>
            <person name="Mori H."/>
            <person name="Toyoda A."/>
            <person name="Ijiri A."/>
            <person name="Suzuki S."/>
            <person name="Kurokawa K."/>
            <person name="Kamagata Y."/>
            <person name="Tamaki H."/>
        </authorList>
    </citation>
    <scope>NUCLEOTIDE SEQUENCE [LARGE SCALE GENOMIC DNA]</scope>
    <source>
        <strain evidence="2">BS525</strain>
    </source>
</reference>
<dbReference type="Proteomes" id="UP000811545">
    <property type="component" value="Unassembled WGS sequence"/>
</dbReference>
<feature type="chain" id="PRO_5038760378" evidence="1">
    <location>
        <begin position="26"/>
        <end position="131"/>
    </location>
</feature>
<sequence>MRVNKKTISLLIVMALISLSVAGSATFALSSRKEQNIISSKTLEVVRLWDEGKEEVVEYLLTTEVRVNDAKLKEVSRKFAETLPQFIALDIPLAGWYVDVFSGTFHVGLTDLKENYIKPIKAIVEKVEGGG</sequence>
<evidence type="ECO:0000313" key="3">
    <source>
        <dbReference type="Proteomes" id="UP000811545"/>
    </source>
</evidence>
<dbReference type="EMBL" id="QLTW01000200">
    <property type="protein sequence ID" value="MBT9145864.1"/>
    <property type="molecule type" value="Genomic_DNA"/>
</dbReference>
<keyword evidence="1" id="KW-0732">Signal</keyword>
<name>A0A9E2BIP8_PSYF1</name>
<organism evidence="2 3">
    <name type="scientific">Psychracetigena formicireducens</name>
    <dbReference type="NCBI Taxonomy" id="2986056"/>
    <lineage>
        <taxon>Bacteria</taxon>
        <taxon>Bacillati</taxon>
        <taxon>Candidatus Lithacetigenota</taxon>
        <taxon>Candidatus Psychracetigena</taxon>
    </lineage>
</organism>
<evidence type="ECO:0000256" key="1">
    <source>
        <dbReference type="SAM" id="SignalP"/>
    </source>
</evidence>